<evidence type="ECO:0000256" key="2">
    <source>
        <dbReference type="ARBA" id="ARBA00022679"/>
    </source>
</evidence>
<dbReference type="OrthoDB" id="9815351at2"/>
<keyword evidence="5" id="KW-1185">Reference proteome</keyword>
<dbReference type="PANTHER" id="PTHR12526">
    <property type="entry name" value="GLYCOSYLTRANSFERASE"/>
    <property type="match status" value="1"/>
</dbReference>
<dbReference type="PANTHER" id="PTHR12526:SF629">
    <property type="entry name" value="TEICHURONIC ACID BIOSYNTHESIS GLYCOSYLTRANSFERASE TUAH-RELATED"/>
    <property type="match status" value="1"/>
</dbReference>
<dbReference type="RefSeq" id="WP_089319549.1">
    <property type="nucleotide sequence ID" value="NZ_FZOQ01000010.1"/>
</dbReference>
<keyword evidence="2 4" id="KW-0808">Transferase</keyword>
<dbReference type="EMBL" id="FZOQ01000010">
    <property type="protein sequence ID" value="SNS66186.1"/>
    <property type="molecule type" value="Genomic_DNA"/>
</dbReference>
<dbReference type="Proteomes" id="UP000198432">
    <property type="component" value="Unassembled WGS sequence"/>
</dbReference>
<evidence type="ECO:0000256" key="1">
    <source>
        <dbReference type="ARBA" id="ARBA00022676"/>
    </source>
</evidence>
<organism evidence="4 5">
    <name type="scientific">Pontibacter ummariensis</name>
    <dbReference type="NCBI Taxonomy" id="1610492"/>
    <lineage>
        <taxon>Bacteria</taxon>
        <taxon>Pseudomonadati</taxon>
        <taxon>Bacteroidota</taxon>
        <taxon>Cytophagia</taxon>
        <taxon>Cytophagales</taxon>
        <taxon>Hymenobacteraceae</taxon>
        <taxon>Pontibacter</taxon>
    </lineage>
</organism>
<evidence type="ECO:0000313" key="4">
    <source>
        <dbReference type="EMBL" id="SNS66186.1"/>
    </source>
</evidence>
<dbReference type="SUPFAM" id="SSF53756">
    <property type="entry name" value="UDP-Glycosyltransferase/glycogen phosphorylase"/>
    <property type="match status" value="1"/>
</dbReference>
<feature type="domain" description="Glycosyl transferase family 1" evidence="3">
    <location>
        <begin position="272"/>
        <end position="334"/>
    </location>
</feature>
<dbReference type="InterPro" id="IPR001296">
    <property type="entry name" value="Glyco_trans_1"/>
</dbReference>
<accession>A0A239GA28</accession>
<evidence type="ECO:0000313" key="5">
    <source>
        <dbReference type="Proteomes" id="UP000198432"/>
    </source>
</evidence>
<keyword evidence="1" id="KW-0328">Glycosyltransferase</keyword>
<name>A0A239GA28_9BACT</name>
<gene>
    <name evidence="4" type="ORF">SAMN06296052_110143</name>
</gene>
<evidence type="ECO:0000259" key="3">
    <source>
        <dbReference type="Pfam" id="PF00534"/>
    </source>
</evidence>
<dbReference type="Pfam" id="PF00534">
    <property type="entry name" value="Glycos_transf_1"/>
    <property type="match status" value="1"/>
</dbReference>
<dbReference type="Gene3D" id="3.40.50.2000">
    <property type="entry name" value="Glycogen Phosphorylase B"/>
    <property type="match status" value="1"/>
</dbReference>
<protein>
    <submittedName>
        <fullName evidence="4">Glycosyltransferase involved in cell wall bisynthesis</fullName>
    </submittedName>
</protein>
<proteinExistence type="predicted"/>
<reference evidence="5" key="1">
    <citation type="submission" date="2017-06" db="EMBL/GenBank/DDBJ databases">
        <authorList>
            <person name="Varghese N."/>
            <person name="Submissions S."/>
        </authorList>
    </citation>
    <scope>NUCLEOTIDE SEQUENCE [LARGE SCALE GENOMIC DNA]</scope>
    <source>
        <strain evidence="5">NKM1</strain>
    </source>
</reference>
<sequence>MRLLFVVPYPHGEAASQRYRVEQWLPILDMHEIKYEVAPFWSCQTWQVLYKPRHARQKSIGLLAGFIKRCALLFRLPAYDFVFIHREATPVGPPWFEWIAAKVFRKKIVFDFDDAIWLPNTTASNKMAASFKWHGKTRSICRWSDKVSCGNNYLLSFAQKHNQKVVLLPSVLDTVHLYHHRKEQRAEVVLGWIGSHSTLLYLQLIEPVLQRLEQKYRFRFVVIADQPPQLQLQSLEFRKWKAEREVQDLLELNIGLMPLPDSEWAKGKCAFKALQYMALGIPAVVSAVGANIQAVPNGKAGFACSTAEEWYEHLEQLINNPELREQMGANGQEWVRQHYSLQAYHSTFLSLFR</sequence>
<dbReference type="AlphaFoldDB" id="A0A239GA28"/>
<dbReference type="GO" id="GO:0016757">
    <property type="term" value="F:glycosyltransferase activity"/>
    <property type="evidence" value="ECO:0007669"/>
    <property type="project" value="UniProtKB-KW"/>
</dbReference>